<evidence type="ECO:0000256" key="19">
    <source>
        <dbReference type="ARBA" id="ARBA00044304"/>
    </source>
</evidence>
<keyword evidence="9" id="KW-0560">Oxidoreductase</keyword>
<dbReference type="EC" id="1.14.14.16" evidence="14"/>
<protein>
    <recommendedName>
        <fullName evidence="15">Steroid 21-hydroxylase</fullName>
        <ecNumber evidence="14">1.14.14.16</ecNumber>
    </recommendedName>
    <alternativeName>
        <fullName evidence="19">21-OHase</fullName>
    </alternativeName>
    <alternativeName>
        <fullName evidence="16">Cytochrome P-450c21</fullName>
    </alternativeName>
    <alternativeName>
        <fullName evidence="20">Cytochrome P450 21</fullName>
    </alternativeName>
    <alternativeName>
        <fullName evidence="18">Cytochrome P450 XXI</fullName>
    </alternativeName>
    <alternativeName>
        <fullName evidence="17">Cytochrome P450-C21</fullName>
    </alternativeName>
</protein>
<dbReference type="Gene3D" id="1.10.630.10">
    <property type="entry name" value="Cytochrome P450"/>
    <property type="match status" value="2"/>
</dbReference>
<sequence>MILTASLCGTALCAMYYLKEQYDYTIRRMPPGPPSIPFIGNALSIDCKAPHLSLAELAKKYGDIFSIKLGTQRVVILNTCEVIKEAYKGLDISHRPNIYCMDVLVGDKGFLTCKDTKQWRLHTKVCRSALRIINNSSLGVKISEEADCLINKILDYHGKAFNPCQDLYLASLNILCNISFGERYSHTDPELHDILDYSAEILKVLSPIHPVNALPWLRHFPNKWFEGLLRAKEQRDRLLMRKYVQHVATYQDGEIRDMLDAMLASAKQAVQEKDDNSLNVLTPEHIIINMWLMFFAGTDTVANALQWGLLYMAAFPKKQAKVHDEIELVLGKEGQLTLNCKARLPYLEATVYEIMRFSSLTNLGVPHAAAVDTNVRGYYIPKGTQVMANFWAVHHDEKVWDRPHEFLPERFLDSEGNLRNMSEFPYFMPFSTGQRSCLGKGMAKSELFLLLGKLLQKFCFQLPENAKVDLEGLSSVSLIPKPYEVKALERAMYILLVFQRSSHKMILTVLLYAALTVLIYLLLYFIQEQHLYKVLHLPPGPRSLPLLGNIFQLNPKQLHLSLTELAQRYGATFSIKFGRERVVILNQAETVKKAYSGDAITSRPKIFSIDFFLSKGFMACTDRQHFRIHTKVMKHAFRVISNTSLGAKLADEAESLIRTFEGYAGKPFDPREDTNLASLNVLYNIAFGKRYHKGEAELQEIFRYSHDIMKGVSPVHPINLIPWLRTIPNPWMDALQTAKDKRDRHMLTLYQEHIDTYEEGTIRDMVDALIRVAKKAEREEDDQTLGLLSPEHITTNIWTIFFAGTDTVLNALLWVFLYMAAFPHVQRRIQSQIDETIGSRLPSLEDEQTLPLLSATIYETLRYSSLSLLGVPHAAVMDTEVDGFYIPKGTQVMANFWAINHDQNVWHKPSEFDPDRFLDRDGKLRSLKEFPYFMPFSTGQRACLGKNIGKSEIFVLSACLLQRFRLELPSETTQDIHLQPDIHFDLVPKPYNIIAKRRDLPEH</sequence>
<keyword evidence="22" id="KW-0812">Transmembrane</keyword>
<evidence type="ECO:0000256" key="6">
    <source>
        <dbReference type="ARBA" id="ARBA00022723"/>
    </source>
</evidence>
<dbReference type="InterPro" id="IPR001128">
    <property type="entry name" value="Cyt_P450"/>
</dbReference>
<evidence type="ECO:0000313" key="24">
    <source>
        <dbReference type="Proteomes" id="UP000887568"/>
    </source>
</evidence>
<evidence type="ECO:0000256" key="21">
    <source>
        <dbReference type="PIRSR" id="PIRSR602401-1"/>
    </source>
</evidence>
<reference evidence="23" key="1">
    <citation type="submission" date="2022-11" db="UniProtKB">
        <authorList>
            <consortium name="EnsemblMetazoa"/>
        </authorList>
    </citation>
    <scope>IDENTIFICATION</scope>
</reference>
<keyword evidence="8" id="KW-0492">Microsome</keyword>
<dbReference type="PRINTS" id="PR00385">
    <property type="entry name" value="P450"/>
</dbReference>
<dbReference type="InterPro" id="IPR017972">
    <property type="entry name" value="Cyt_P450_CS"/>
</dbReference>
<comment type="similarity">
    <text evidence="4">Belongs to the cytochrome P450 family.</text>
</comment>
<dbReference type="GO" id="GO:0042446">
    <property type="term" value="P:hormone biosynthetic process"/>
    <property type="evidence" value="ECO:0007669"/>
    <property type="project" value="TreeGrafter"/>
</dbReference>
<comment type="subcellular location">
    <subcellularLocation>
        <location evidence="1">Endomembrane system</location>
        <topology evidence="1">Peripheral membrane protein</topology>
    </subcellularLocation>
    <subcellularLocation>
        <location evidence="3">Endoplasmic reticulum membrane</location>
    </subcellularLocation>
    <subcellularLocation>
        <location evidence="2">Microsome membrane</location>
    </subcellularLocation>
</comment>
<dbReference type="EnsemblMetazoa" id="XM_038221464.1">
    <property type="protein sequence ID" value="XP_038077392.1"/>
    <property type="gene ID" value="LOC119745240"/>
</dbReference>
<dbReference type="OrthoDB" id="1470350at2759"/>
<evidence type="ECO:0000256" key="2">
    <source>
        <dbReference type="ARBA" id="ARBA00004524"/>
    </source>
</evidence>
<dbReference type="InterPro" id="IPR036396">
    <property type="entry name" value="Cyt_P450_sf"/>
</dbReference>
<dbReference type="PRINTS" id="PR00463">
    <property type="entry name" value="EP450I"/>
</dbReference>
<dbReference type="GO" id="GO:0008289">
    <property type="term" value="F:lipid binding"/>
    <property type="evidence" value="ECO:0007669"/>
    <property type="project" value="UniProtKB-KW"/>
</dbReference>
<dbReference type="GO" id="GO:0042448">
    <property type="term" value="P:progesterone metabolic process"/>
    <property type="evidence" value="ECO:0007669"/>
    <property type="project" value="TreeGrafter"/>
</dbReference>
<feature type="binding site" description="axial binding residue" evidence="21">
    <location>
        <position position="437"/>
    </location>
    <ligand>
        <name>heme</name>
        <dbReference type="ChEBI" id="CHEBI:30413"/>
    </ligand>
    <ligandPart>
        <name>Fe</name>
        <dbReference type="ChEBI" id="CHEBI:18248"/>
    </ligandPart>
</feature>
<evidence type="ECO:0000256" key="10">
    <source>
        <dbReference type="ARBA" id="ARBA00023004"/>
    </source>
</evidence>
<name>A0A914BPH3_PATMI</name>
<keyword evidence="7" id="KW-0256">Endoplasmic reticulum</keyword>
<dbReference type="FunFam" id="1.10.630.10:FF:000049">
    <property type="entry name" value="steroid 21-hydroxylase isoform X1"/>
    <property type="match status" value="2"/>
</dbReference>
<dbReference type="GO" id="GO:0020037">
    <property type="term" value="F:heme binding"/>
    <property type="evidence" value="ECO:0007669"/>
    <property type="project" value="InterPro"/>
</dbReference>
<dbReference type="GeneID" id="119745240"/>
<evidence type="ECO:0000256" key="4">
    <source>
        <dbReference type="ARBA" id="ARBA00010617"/>
    </source>
</evidence>
<keyword evidence="24" id="KW-1185">Reference proteome</keyword>
<evidence type="ECO:0000256" key="1">
    <source>
        <dbReference type="ARBA" id="ARBA00004184"/>
    </source>
</evidence>
<dbReference type="InterPro" id="IPR002401">
    <property type="entry name" value="Cyt_P450_E_grp-I"/>
</dbReference>
<keyword evidence="11" id="KW-0503">Monooxygenase</keyword>
<dbReference type="PANTHER" id="PTHR24289">
    <property type="entry name" value="STEROID 17-ALPHA-HYDROXYLASE/17,20 LYASE"/>
    <property type="match status" value="1"/>
</dbReference>
<evidence type="ECO:0000256" key="20">
    <source>
        <dbReference type="ARBA" id="ARBA00044342"/>
    </source>
</evidence>
<comment type="cofactor">
    <cofactor evidence="21">
        <name>heme</name>
        <dbReference type="ChEBI" id="CHEBI:30413"/>
    </cofactor>
</comment>
<evidence type="ECO:0000256" key="3">
    <source>
        <dbReference type="ARBA" id="ARBA00004586"/>
    </source>
</evidence>
<evidence type="ECO:0000256" key="11">
    <source>
        <dbReference type="ARBA" id="ARBA00023033"/>
    </source>
</evidence>
<dbReference type="GO" id="GO:0008610">
    <property type="term" value="P:lipid biosynthetic process"/>
    <property type="evidence" value="ECO:0007669"/>
    <property type="project" value="UniProtKB-ARBA"/>
</dbReference>
<dbReference type="GO" id="GO:0005789">
    <property type="term" value="C:endoplasmic reticulum membrane"/>
    <property type="evidence" value="ECO:0007669"/>
    <property type="project" value="UniProtKB-SubCell"/>
</dbReference>
<evidence type="ECO:0000256" key="18">
    <source>
        <dbReference type="ARBA" id="ARBA00044282"/>
    </source>
</evidence>
<evidence type="ECO:0000256" key="9">
    <source>
        <dbReference type="ARBA" id="ARBA00023002"/>
    </source>
</evidence>
<accession>A0A914BPH3</accession>
<keyword evidence="13 22" id="KW-0472">Membrane</keyword>
<keyword evidence="12" id="KW-0446">Lipid-binding</keyword>
<feature type="transmembrane region" description="Helical" evidence="22">
    <location>
        <begin position="505"/>
        <end position="526"/>
    </location>
</feature>
<evidence type="ECO:0000256" key="13">
    <source>
        <dbReference type="ARBA" id="ARBA00023136"/>
    </source>
</evidence>
<dbReference type="OMA" id="NEEWRTI"/>
<organism evidence="23 24">
    <name type="scientific">Patiria miniata</name>
    <name type="common">Bat star</name>
    <name type="synonym">Asterina miniata</name>
    <dbReference type="NCBI Taxonomy" id="46514"/>
    <lineage>
        <taxon>Eukaryota</taxon>
        <taxon>Metazoa</taxon>
        <taxon>Echinodermata</taxon>
        <taxon>Eleutherozoa</taxon>
        <taxon>Asterozoa</taxon>
        <taxon>Asteroidea</taxon>
        <taxon>Valvatacea</taxon>
        <taxon>Valvatida</taxon>
        <taxon>Asterinidae</taxon>
        <taxon>Patiria</taxon>
    </lineage>
</organism>
<dbReference type="PROSITE" id="PS00086">
    <property type="entry name" value="CYTOCHROME_P450"/>
    <property type="match status" value="2"/>
</dbReference>
<keyword evidence="6 21" id="KW-0479">Metal-binding</keyword>
<keyword evidence="5 21" id="KW-0349">Heme</keyword>
<proteinExistence type="inferred from homology"/>
<evidence type="ECO:0000256" key="15">
    <source>
        <dbReference type="ARBA" id="ARBA00044116"/>
    </source>
</evidence>
<evidence type="ECO:0000256" key="5">
    <source>
        <dbReference type="ARBA" id="ARBA00022617"/>
    </source>
</evidence>
<dbReference type="GO" id="GO:0004509">
    <property type="term" value="F:steroid 21-monooxygenase activity"/>
    <property type="evidence" value="ECO:0007669"/>
    <property type="project" value="UniProtKB-EC"/>
</dbReference>
<dbReference type="AlphaFoldDB" id="A0A914BPH3"/>
<dbReference type="GO" id="GO:0004508">
    <property type="term" value="F:steroid 17-alpha-monooxygenase activity"/>
    <property type="evidence" value="ECO:0007669"/>
    <property type="project" value="TreeGrafter"/>
</dbReference>
<evidence type="ECO:0000256" key="17">
    <source>
        <dbReference type="ARBA" id="ARBA00044265"/>
    </source>
</evidence>
<dbReference type="Pfam" id="PF00067">
    <property type="entry name" value="p450"/>
    <property type="match status" value="2"/>
</dbReference>
<dbReference type="PANTHER" id="PTHR24289:SF1">
    <property type="entry name" value="STEROID 17-ALPHA-HYDROXYLASE_17,20 LYASE"/>
    <property type="match status" value="1"/>
</dbReference>
<evidence type="ECO:0000256" key="12">
    <source>
        <dbReference type="ARBA" id="ARBA00023121"/>
    </source>
</evidence>
<keyword evidence="22" id="KW-1133">Transmembrane helix</keyword>
<evidence type="ECO:0000256" key="8">
    <source>
        <dbReference type="ARBA" id="ARBA00022848"/>
    </source>
</evidence>
<evidence type="ECO:0000313" key="23">
    <source>
        <dbReference type="EnsemblMetazoa" id="XP_038077392.1"/>
    </source>
</evidence>
<dbReference type="SUPFAM" id="SSF48264">
    <property type="entry name" value="Cytochrome P450"/>
    <property type="match status" value="2"/>
</dbReference>
<dbReference type="GO" id="GO:0005506">
    <property type="term" value="F:iron ion binding"/>
    <property type="evidence" value="ECO:0007669"/>
    <property type="project" value="InterPro"/>
</dbReference>
<dbReference type="Proteomes" id="UP000887568">
    <property type="component" value="Unplaced"/>
</dbReference>
<dbReference type="RefSeq" id="XP_038077392.1">
    <property type="nucleotide sequence ID" value="XM_038221464.1"/>
</dbReference>
<evidence type="ECO:0000256" key="16">
    <source>
        <dbReference type="ARBA" id="ARBA00044217"/>
    </source>
</evidence>
<evidence type="ECO:0000256" key="7">
    <source>
        <dbReference type="ARBA" id="ARBA00022824"/>
    </source>
</evidence>
<evidence type="ECO:0000256" key="14">
    <source>
        <dbReference type="ARBA" id="ARBA00044040"/>
    </source>
</evidence>
<evidence type="ECO:0000256" key="22">
    <source>
        <dbReference type="SAM" id="Phobius"/>
    </source>
</evidence>
<feature type="transmembrane region" description="Helical" evidence="22">
    <location>
        <begin position="797"/>
        <end position="821"/>
    </location>
</feature>
<keyword evidence="10 21" id="KW-0408">Iron</keyword>